<proteinExistence type="predicted"/>
<dbReference type="GeneID" id="106473381"/>
<dbReference type="PANTHER" id="PTHR16198:SF2">
    <property type="entry name" value="INO80 COMPLEX SUBUNIT D"/>
    <property type="match status" value="1"/>
</dbReference>
<gene>
    <name evidence="3" type="primary">LOC106473381</name>
</gene>
<organism evidence="2 3">
    <name type="scientific">Limulus polyphemus</name>
    <name type="common">Atlantic horseshoe crab</name>
    <dbReference type="NCBI Taxonomy" id="6850"/>
    <lineage>
        <taxon>Eukaryota</taxon>
        <taxon>Metazoa</taxon>
        <taxon>Ecdysozoa</taxon>
        <taxon>Arthropoda</taxon>
        <taxon>Chelicerata</taxon>
        <taxon>Merostomata</taxon>
        <taxon>Xiphosura</taxon>
        <taxon>Limulidae</taxon>
        <taxon>Limulus</taxon>
    </lineage>
</organism>
<reference evidence="3" key="1">
    <citation type="submission" date="2025-08" db="UniProtKB">
        <authorList>
            <consortium name="RefSeq"/>
        </authorList>
    </citation>
    <scope>IDENTIFICATION</scope>
    <source>
        <tissue evidence="3">Muscle</tissue>
    </source>
</reference>
<evidence type="ECO:0000313" key="3">
    <source>
        <dbReference type="RefSeq" id="XP_013789517.2"/>
    </source>
</evidence>
<accession>A0ABM1BVK3</accession>
<dbReference type="Proteomes" id="UP000694941">
    <property type="component" value="Unplaced"/>
</dbReference>
<dbReference type="RefSeq" id="XP_013789517.2">
    <property type="nucleotide sequence ID" value="XM_013934063.2"/>
</dbReference>
<feature type="compositionally biased region" description="Low complexity" evidence="1">
    <location>
        <begin position="37"/>
        <end position="62"/>
    </location>
</feature>
<protein>
    <submittedName>
        <fullName evidence="3">Uncharacterized protein LOC106473381</fullName>
    </submittedName>
</protein>
<evidence type="ECO:0000256" key="1">
    <source>
        <dbReference type="SAM" id="MobiDB-lite"/>
    </source>
</evidence>
<name>A0ABM1BVK3_LIMPO</name>
<feature type="region of interest" description="Disordered" evidence="1">
    <location>
        <begin position="1"/>
        <end position="94"/>
    </location>
</feature>
<dbReference type="PANTHER" id="PTHR16198">
    <property type="match status" value="1"/>
</dbReference>
<evidence type="ECO:0000313" key="2">
    <source>
        <dbReference type="Proteomes" id="UP000694941"/>
    </source>
</evidence>
<keyword evidence="2" id="KW-1185">Reference proteome</keyword>
<feature type="compositionally biased region" description="Basic residues" evidence="1">
    <location>
        <begin position="22"/>
        <end position="33"/>
    </location>
</feature>
<sequence>MVSEPKPKKPRKKPKPSALTRPTKRNKKKKKQQNIRPLSPSLSSHLNESEENSSTVTKSEPVSVEETEPPVDAGEVKDLGGQLNSDLGSDLDEQLSPGTIEKTLEFPLDAAELAHQASKLLEEHDFTEVLNKIPDEAFTELFAESKNGEYVPSREETEELERALAAVSKDVRMAKESLAKLSGTGRELGDLRSGLLESDNLVVPVNENSFHELAHSGLDNLNVITSTLSSDLTSLSEDLSTMAQGHMSHPSLVSESHLLHNSLLTLPSDLSHSASINGYYLGQSRIQSDGFGLLSSVLDGGVISYSAVDPGIISSVDCNYPHGASHFSTTAVGLGNSNTSAANTVFSSVSSFLTTGSVSTSNTGEETVDHTSPEWFLPCSESFSHPANQNGFCISSTANGQVLPSVQQLLTTIGKYPLHTLSTEVSVVSSPSSLSTPTVLSEKVADGDHIQTMCVTGTSNVLTENPGTVIAQGGAS</sequence>